<dbReference type="PANTHER" id="PTHR23513">
    <property type="entry name" value="INTEGRAL MEMBRANE EFFLUX PROTEIN-RELATED"/>
    <property type="match status" value="1"/>
</dbReference>
<feature type="compositionally biased region" description="Low complexity" evidence="7">
    <location>
        <begin position="11"/>
        <end position="28"/>
    </location>
</feature>
<keyword evidence="6 8" id="KW-0472">Membrane</keyword>
<dbReference type="PROSITE" id="PS50850">
    <property type="entry name" value="MFS"/>
    <property type="match status" value="1"/>
</dbReference>
<keyword evidence="11" id="KW-1185">Reference proteome</keyword>
<evidence type="ECO:0000256" key="5">
    <source>
        <dbReference type="ARBA" id="ARBA00022989"/>
    </source>
</evidence>
<evidence type="ECO:0000313" key="11">
    <source>
        <dbReference type="Proteomes" id="UP001138709"/>
    </source>
</evidence>
<dbReference type="Pfam" id="PF05977">
    <property type="entry name" value="MFS_3"/>
    <property type="match status" value="1"/>
</dbReference>
<evidence type="ECO:0000313" key="10">
    <source>
        <dbReference type="EMBL" id="MBR0681882.1"/>
    </source>
</evidence>
<reference evidence="10" key="2">
    <citation type="journal article" date="2021" name="Syst. Appl. Microbiol.">
        <title>Roseomonas hellenica sp. nov., isolated from roots of wild-growing Alkanna tinctoria.</title>
        <authorList>
            <person name="Rat A."/>
            <person name="Naranjo H.D."/>
            <person name="Lebbe L."/>
            <person name="Cnockaert M."/>
            <person name="Krigas N."/>
            <person name="Grigoriadou K."/>
            <person name="Maloupa E."/>
            <person name="Willems A."/>
        </authorList>
    </citation>
    <scope>NUCLEOTIDE SEQUENCE</scope>
    <source>
        <strain evidence="10">LMG 31228</strain>
    </source>
</reference>
<proteinExistence type="predicted"/>
<feature type="transmembrane region" description="Helical" evidence="8">
    <location>
        <begin position="44"/>
        <end position="62"/>
    </location>
</feature>
<evidence type="ECO:0000259" key="9">
    <source>
        <dbReference type="PROSITE" id="PS50850"/>
    </source>
</evidence>
<dbReference type="AlphaFoldDB" id="A0A9X9XDU6"/>
<evidence type="ECO:0000256" key="6">
    <source>
        <dbReference type="ARBA" id="ARBA00023136"/>
    </source>
</evidence>
<feature type="transmembrane region" description="Helical" evidence="8">
    <location>
        <begin position="407"/>
        <end position="427"/>
    </location>
</feature>
<feature type="region of interest" description="Disordered" evidence="7">
    <location>
        <begin position="1"/>
        <end position="32"/>
    </location>
</feature>
<evidence type="ECO:0000256" key="2">
    <source>
        <dbReference type="ARBA" id="ARBA00022448"/>
    </source>
</evidence>
<comment type="caution">
    <text evidence="10">The sequence shown here is derived from an EMBL/GenBank/DDBJ whole genome shotgun (WGS) entry which is preliminary data.</text>
</comment>
<dbReference type="PANTHER" id="PTHR23513:SF11">
    <property type="entry name" value="STAPHYLOFERRIN A TRANSPORTER"/>
    <property type="match status" value="1"/>
</dbReference>
<feature type="transmembrane region" description="Helical" evidence="8">
    <location>
        <begin position="260"/>
        <end position="278"/>
    </location>
</feature>
<evidence type="ECO:0000256" key="7">
    <source>
        <dbReference type="SAM" id="MobiDB-lite"/>
    </source>
</evidence>
<feature type="transmembrane region" description="Helical" evidence="8">
    <location>
        <begin position="198"/>
        <end position="226"/>
    </location>
</feature>
<keyword evidence="3" id="KW-1003">Cell membrane</keyword>
<dbReference type="GO" id="GO:0022857">
    <property type="term" value="F:transmembrane transporter activity"/>
    <property type="evidence" value="ECO:0007669"/>
    <property type="project" value="InterPro"/>
</dbReference>
<feature type="transmembrane region" description="Helical" evidence="8">
    <location>
        <begin position="347"/>
        <end position="370"/>
    </location>
</feature>
<dbReference type="EMBL" id="JAAEDL010000014">
    <property type="protein sequence ID" value="MBR0681882.1"/>
    <property type="molecule type" value="Genomic_DNA"/>
</dbReference>
<dbReference type="Gene3D" id="1.20.1250.20">
    <property type="entry name" value="MFS general substrate transporter like domains"/>
    <property type="match status" value="1"/>
</dbReference>
<feature type="compositionally biased region" description="Basic residues" evidence="7">
    <location>
        <begin position="1"/>
        <end position="10"/>
    </location>
</feature>
<gene>
    <name evidence="10" type="ORF">GXW74_15415</name>
</gene>
<feature type="transmembrane region" description="Helical" evidence="8">
    <location>
        <begin position="323"/>
        <end position="341"/>
    </location>
</feature>
<organism evidence="10 11">
    <name type="scientific">Neoroseomonas eburnea</name>
    <dbReference type="NCBI Taxonomy" id="1346889"/>
    <lineage>
        <taxon>Bacteria</taxon>
        <taxon>Pseudomonadati</taxon>
        <taxon>Pseudomonadota</taxon>
        <taxon>Alphaproteobacteria</taxon>
        <taxon>Acetobacterales</taxon>
        <taxon>Acetobacteraceae</taxon>
        <taxon>Neoroseomonas</taxon>
    </lineage>
</organism>
<protein>
    <submittedName>
        <fullName evidence="10">MFS transporter</fullName>
    </submittedName>
</protein>
<dbReference type="InterPro" id="IPR020846">
    <property type="entry name" value="MFS_dom"/>
</dbReference>
<accession>A0A9X9XDU6</accession>
<dbReference type="GO" id="GO:0005886">
    <property type="term" value="C:plasma membrane"/>
    <property type="evidence" value="ECO:0007669"/>
    <property type="project" value="UniProtKB-SubCell"/>
</dbReference>
<keyword evidence="4 8" id="KW-0812">Transmembrane</keyword>
<evidence type="ECO:0000256" key="1">
    <source>
        <dbReference type="ARBA" id="ARBA00004651"/>
    </source>
</evidence>
<dbReference type="SUPFAM" id="SSF103473">
    <property type="entry name" value="MFS general substrate transporter"/>
    <property type="match status" value="1"/>
</dbReference>
<feature type="transmembrane region" description="Helical" evidence="8">
    <location>
        <begin position="82"/>
        <end position="102"/>
    </location>
</feature>
<evidence type="ECO:0000256" key="3">
    <source>
        <dbReference type="ARBA" id="ARBA00022475"/>
    </source>
</evidence>
<evidence type="ECO:0000256" key="4">
    <source>
        <dbReference type="ARBA" id="ARBA00022692"/>
    </source>
</evidence>
<dbReference type="Proteomes" id="UP001138709">
    <property type="component" value="Unassembled WGS sequence"/>
</dbReference>
<name>A0A9X9XDU6_9PROT</name>
<keyword evidence="5 8" id="KW-1133">Transmembrane helix</keyword>
<reference evidence="10" key="1">
    <citation type="submission" date="2020-01" db="EMBL/GenBank/DDBJ databases">
        <authorList>
            <person name="Rat A."/>
        </authorList>
    </citation>
    <scope>NUCLEOTIDE SEQUENCE</scope>
    <source>
        <strain evidence="10">LMG 31228</strain>
    </source>
</reference>
<dbReference type="InterPro" id="IPR036259">
    <property type="entry name" value="MFS_trans_sf"/>
</dbReference>
<sequence>MPGPGRRARRPGPIAASGARSAAPAGPSEVAAPRDAPGSALAPFASRAFLVIWLASVVGNLGTWMRDVASGWVMTSLSPSPVMVALVQAAASLPAMLLALPAGVLADLIDRRRLLLQVQVFLTCVSLVLAVFAGAGLLTPWLLLALVLAGGMAAALAAPAWQTSVPELVPRAHLRAAVALNSTGFNVSRAVGPALGGLVLTTLGVAATYAADALSYVAVIAALLWWRREVPQSTVPPESVPGALRAGLRYALHAPPLRRVLLRAAVFFAFGAAHWALLPLVARQVLEGGAGLYGLLLGGIGFGAVGGALLLPLLRARLGGGDAVLVAGSLASAAAQAGLALTPSAPFAIGICILAGIGWIMALTTLNATAQAVLPDWVRGRGLALYLTVFSGGMTVGSIGWGQLATVIGIAPALLVAASAGALAAIAMRVRPLPAGEASLDPSHHWPEPVLAMEPSRDGPVAVTVEYRVPPERHAAFRAAIAPLGQARRRDGAMAWGVFVDAEDPARIVEWFLLASWAEHQRQHARVTQADRDVQQALRAFHDGPPPRVTHLLALAPEARP</sequence>
<feature type="domain" description="Major facilitator superfamily (MFS) profile" evidence="9">
    <location>
        <begin position="48"/>
        <end position="436"/>
    </location>
</feature>
<feature type="transmembrane region" description="Helical" evidence="8">
    <location>
        <begin position="382"/>
        <end position="401"/>
    </location>
</feature>
<keyword evidence="2" id="KW-0813">Transport</keyword>
<evidence type="ECO:0000256" key="8">
    <source>
        <dbReference type="SAM" id="Phobius"/>
    </source>
</evidence>
<dbReference type="InterPro" id="IPR010290">
    <property type="entry name" value="TM_effector"/>
</dbReference>
<feature type="transmembrane region" description="Helical" evidence="8">
    <location>
        <begin position="290"/>
        <end position="311"/>
    </location>
</feature>
<dbReference type="CDD" id="cd06173">
    <property type="entry name" value="MFS_MefA_like"/>
    <property type="match status" value="1"/>
</dbReference>
<comment type="subcellular location">
    <subcellularLocation>
        <location evidence="1">Cell membrane</location>
        <topology evidence="1">Multi-pass membrane protein</topology>
    </subcellularLocation>
</comment>